<dbReference type="Pfam" id="PF10047">
    <property type="entry name" value="DUF2281"/>
    <property type="match status" value="1"/>
</dbReference>
<dbReference type="RefSeq" id="WP_106166212.1">
    <property type="nucleotide sequence ID" value="NZ_JAVKZF010000004.1"/>
</dbReference>
<dbReference type="Proteomes" id="UP000282574">
    <property type="component" value="Unassembled WGS sequence"/>
</dbReference>
<keyword evidence="3" id="KW-1185">Reference proteome</keyword>
<dbReference type="InterPro" id="IPR018739">
    <property type="entry name" value="DUF2281"/>
</dbReference>
<reference evidence="2 3" key="1">
    <citation type="journal article" date="2019" name="Genome Biol. Evol.">
        <title>Day and night: Metabolic profiles and evolutionary relationships of six axenic non-marine cyanobacteria.</title>
        <authorList>
            <person name="Will S.E."/>
            <person name="Henke P."/>
            <person name="Boedeker C."/>
            <person name="Huang S."/>
            <person name="Brinkmann H."/>
            <person name="Rohde M."/>
            <person name="Jarek M."/>
            <person name="Friedl T."/>
            <person name="Seufert S."/>
            <person name="Schumacher M."/>
            <person name="Overmann J."/>
            <person name="Neumann-Schaal M."/>
            <person name="Petersen J."/>
        </authorList>
    </citation>
    <scope>NUCLEOTIDE SEQUENCE [LARGE SCALE GENOMIC DNA]</scope>
    <source>
        <strain evidence="2 3">SAG 39.79</strain>
    </source>
</reference>
<proteinExistence type="predicted"/>
<gene>
    <name evidence="2" type="ORF">DSM107010_41370</name>
</gene>
<protein>
    <recommendedName>
        <fullName evidence="1">DUF2281 domain-containing protein</fullName>
    </recommendedName>
</protein>
<name>A0AB37UG53_9CYAN</name>
<sequence length="64" mass="7604">MNTKDLLLQEIEQVPEPILEEVLDFLRYLKAHKVLQKQEATLLSEASLAKDWLRPEEEEAWRDL</sequence>
<evidence type="ECO:0000259" key="1">
    <source>
        <dbReference type="Pfam" id="PF10047"/>
    </source>
</evidence>
<evidence type="ECO:0000313" key="2">
    <source>
        <dbReference type="EMBL" id="RUT10570.1"/>
    </source>
</evidence>
<accession>A0AB37UG53</accession>
<dbReference type="EMBL" id="RSCK01000040">
    <property type="protein sequence ID" value="RUT10570.1"/>
    <property type="molecule type" value="Genomic_DNA"/>
</dbReference>
<evidence type="ECO:0000313" key="3">
    <source>
        <dbReference type="Proteomes" id="UP000282574"/>
    </source>
</evidence>
<feature type="domain" description="DUF2281" evidence="1">
    <location>
        <begin position="7"/>
        <end position="39"/>
    </location>
</feature>
<comment type="caution">
    <text evidence="2">The sequence shown here is derived from an EMBL/GenBank/DDBJ whole genome shotgun (WGS) entry which is preliminary data.</text>
</comment>
<organism evidence="2 3">
    <name type="scientific">Chroococcidiopsis cubana SAG 39.79</name>
    <dbReference type="NCBI Taxonomy" id="388085"/>
    <lineage>
        <taxon>Bacteria</taxon>
        <taxon>Bacillati</taxon>
        <taxon>Cyanobacteriota</taxon>
        <taxon>Cyanophyceae</taxon>
        <taxon>Chroococcidiopsidales</taxon>
        <taxon>Chroococcidiopsidaceae</taxon>
        <taxon>Chroococcidiopsis</taxon>
    </lineage>
</organism>
<dbReference type="AlphaFoldDB" id="A0AB37UG53"/>